<protein>
    <submittedName>
        <fullName evidence="1">Methylase involved in ubiquinone/menaquinone biosynthesis-like protein</fullName>
    </submittedName>
</protein>
<organism evidence="1 2">
    <name type="scientific">Plesiocystis pacifica SIR-1</name>
    <dbReference type="NCBI Taxonomy" id="391625"/>
    <lineage>
        <taxon>Bacteria</taxon>
        <taxon>Pseudomonadati</taxon>
        <taxon>Myxococcota</taxon>
        <taxon>Polyangia</taxon>
        <taxon>Nannocystales</taxon>
        <taxon>Nannocystaceae</taxon>
        <taxon>Plesiocystis</taxon>
    </lineage>
</organism>
<dbReference type="Pfam" id="PF13489">
    <property type="entry name" value="Methyltransf_23"/>
    <property type="match status" value="1"/>
</dbReference>
<gene>
    <name evidence="1" type="ORF">PPSIR1_29850</name>
</gene>
<dbReference type="GO" id="GO:0032259">
    <property type="term" value="P:methylation"/>
    <property type="evidence" value="ECO:0007669"/>
    <property type="project" value="UniProtKB-KW"/>
</dbReference>
<keyword evidence="1" id="KW-0489">Methyltransferase</keyword>
<dbReference type="GO" id="GO:0008168">
    <property type="term" value="F:methyltransferase activity"/>
    <property type="evidence" value="ECO:0007669"/>
    <property type="project" value="UniProtKB-KW"/>
</dbReference>
<dbReference type="PANTHER" id="PTHR43861">
    <property type="entry name" value="TRANS-ACONITATE 2-METHYLTRANSFERASE-RELATED"/>
    <property type="match status" value="1"/>
</dbReference>
<dbReference type="OrthoDB" id="5320891at2"/>
<keyword evidence="1" id="KW-0808">Transferase</keyword>
<keyword evidence="2" id="KW-1185">Reference proteome</keyword>
<evidence type="ECO:0000313" key="1">
    <source>
        <dbReference type="EMBL" id="EDM81104.1"/>
    </source>
</evidence>
<sequence length="284" mass="31401">MADEFAQPDCVFCGYREAPVHLKRPRFAVRHCPHCKVLWCDPTRFGSEFNADDEAAYLEVEATVHQENAARLGALERHANARTHPRVLEVGCMHGDFIYQARSAGYAAEGADLSESAVAEANRRMPGSVRLASLDEHYEDGSLDAVAAFNVIEHMDQPAAFLDAVRRVLRPGGLLVAETPAQESVYHHVLFLRGRLQPQGAFEVGVHPGTHIFKFGRAAWRQILQDRGFELLEQTPRSTPLPELLAKNKSDPVLRAGIVGFGLLGRATGWENRLLVVARYLGAS</sequence>
<dbReference type="SUPFAM" id="SSF53335">
    <property type="entry name" value="S-adenosyl-L-methionine-dependent methyltransferases"/>
    <property type="match status" value="1"/>
</dbReference>
<accession>A6FYU9</accession>
<dbReference type="Proteomes" id="UP000005801">
    <property type="component" value="Unassembled WGS sequence"/>
</dbReference>
<reference evidence="1 2" key="1">
    <citation type="submission" date="2007-06" db="EMBL/GenBank/DDBJ databases">
        <authorList>
            <person name="Shimkets L."/>
            <person name="Ferriera S."/>
            <person name="Johnson J."/>
            <person name="Kravitz S."/>
            <person name="Beeson K."/>
            <person name="Sutton G."/>
            <person name="Rogers Y.-H."/>
            <person name="Friedman R."/>
            <person name="Frazier M."/>
            <person name="Venter J.C."/>
        </authorList>
    </citation>
    <scope>NUCLEOTIDE SEQUENCE [LARGE SCALE GENOMIC DNA]</scope>
    <source>
        <strain evidence="1 2">SIR-1</strain>
    </source>
</reference>
<name>A6FYU9_9BACT</name>
<dbReference type="STRING" id="391625.PPSIR1_29850"/>
<dbReference type="AlphaFoldDB" id="A6FYU9"/>
<dbReference type="EMBL" id="ABCS01000005">
    <property type="protein sequence ID" value="EDM81104.1"/>
    <property type="molecule type" value="Genomic_DNA"/>
</dbReference>
<proteinExistence type="predicted"/>
<dbReference type="CDD" id="cd02440">
    <property type="entry name" value="AdoMet_MTases"/>
    <property type="match status" value="1"/>
</dbReference>
<evidence type="ECO:0000313" key="2">
    <source>
        <dbReference type="Proteomes" id="UP000005801"/>
    </source>
</evidence>
<dbReference type="RefSeq" id="WP_006969648.1">
    <property type="nucleotide sequence ID" value="NZ_ABCS01000005.1"/>
</dbReference>
<dbReference type="InterPro" id="IPR029063">
    <property type="entry name" value="SAM-dependent_MTases_sf"/>
</dbReference>
<dbReference type="eggNOG" id="COG2226">
    <property type="taxonomic scope" value="Bacteria"/>
</dbReference>
<comment type="caution">
    <text evidence="1">The sequence shown here is derived from an EMBL/GenBank/DDBJ whole genome shotgun (WGS) entry which is preliminary data.</text>
</comment>
<keyword evidence="1" id="KW-0830">Ubiquinone</keyword>
<dbReference type="Gene3D" id="3.40.50.150">
    <property type="entry name" value="Vaccinia Virus protein VP39"/>
    <property type="match status" value="1"/>
</dbReference>